<dbReference type="GO" id="GO:0046872">
    <property type="term" value="F:metal ion binding"/>
    <property type="evidence" value="ECO:0007669"/>
    <property type="project" value="UniProtKB-KW"/>
</dbReference>
<evidence type="ECO:0000256" key="9">
    <source>
        <dbReference type="SAM" id="MobiDB-lite"/>
    </source>
</evidence>
<dbReference type="PANTHER" id="PTHR11668">
    <property type="entry name" value="SERINE/THREONINE PROTEIN PHOSPHATASE"/>
    <property type="match status" value="1"/>
</dbReference>
<feature type="compositionally biased region" description="Basic and acidic residues" evidence="9">
    <location>
        <begin position="71"/>
        <end position="88"/>
    </location>
</feature>
<dbReference type="InterPro" id="IPR029052">
    <property type="entry name" value="Metallo-depent_PP-like"/>
</dbReference>
<dbReference type="AlphaFoldDB" id="A0A811JV10"/>
<dbReference type="PROSITE" id="PS00125">
    <property type="entry name" value="SER_THR_PHOSPHATASE"/>
    <property type="match status" value="1"/>
</dbReference>
<dbReference type="EC" id="3.1.3.16" evidence="8"/>
<comment type="similarity">
    <text evidence="8">Belongs to the PPP phosphatase family.</text>
</comment>
<reference evidence="11" key="1">
    <citation type="submission" date="2020-09" db="EMBL/GenBank/DDBJ databases">
        <authorList>
            <person name="Kikuchi T."/>
        </authorList>
    </citation>
    <scope>NUCLEOTIDE SEQUENCE</scope>
    <source>
        <strain evidence="11">SH1</strain>
    </source>
</reference>
<dbReference type="SUPFAM" id="SSF56300">
    <property type="entry name" value="Metallo-dependent phosphatases"/>
    <property type="match status" value="1"/>
</dbReference>
<evidence type="ECO:0000256" key="5">
    <source>
        <dbReference type="ARBA" id="ARBA00023211"/>
    </source>
</evidence>
<gene>
    <name evidence="11" type="ORF">BOKJ2_LOCUS1614</name>
</gene>
<dbReference type="EMBL" id="CAJFDH010000001">
    <property type="protein sequence ID" value="CAD5206930.1"/>
    <property type="molecule type" value="Genomic_DNA"/>
</dbReference>
<comment type="cofactor">
    <cofactor evidence="1">
        <name>Mn(2+)</name>
        <dbReference type="ChEBI" id="CHEBI:29035"/>
    </cofactor>
</comment>
<comment type="catalytic activity">
    <reaction evidence="7 8">
        <text>O-phospho-L-threonyl-[protein] + H2O = L-threonyl-[protein] + phosphate</text>
        <dbReference type="Rhea" id="RHEA:47004"/>
        <dbReference type="Rhea" id="RHEA-COMP:11060"/>
        <dbReference type="Rhea" id="RHEA-COMP:11605"/>
        <dbReference type="ChEBI" id="CHEBI:15377"/>
        <dbReference type="ChEBI" id="CHEBI:30013"/>
        <dbReference type="ChEBI" id="CHEBI:43474"/>
        <dbReference type="ChEBI" id="CHEBI:61977"/>
        <dbReference type="EC" id="3.1.3.16"/>
    </reaction>
</comment>
<dbReference type="PRINTS" id="PR00114">
    <property type="entry name" value="STPHPHTASE"/>
</dbReference>
<dbReference type="Proteomes" id="UP000614601">
    <property type="component" value="Unassembled WGS sequence"/>
</dbReference>
<feature type="region of interest" description="Disordered" evidence="9">
    <location>
        <begin position="1"/>
        <end position="88"/>
    </location>
</feature>
<proteinExistence type="inferred from homology"/>
<protein>
    <recommendedName>
        <fullName evidence="8">Serine/threonine-protein phosphatase</fullName>
        <ecNumber evidence="8">3.1.3.16</ecNumber>
    </recommendedName>
</protein>
<keyword evidence="4" id="KW-0904">Protein phosphatase</keyword>
<dbReference type="GO" id="GO:0005634">
    <property type="term" value="C:nucleus"/>
    <property type="evidence" value="ECO:0007669"/>
    <property type="project" value="TreeGrafter"/>
</dbReference>
<comment type="catalytic activity">
    <reaction evidence="6">
        <text>O-phospho-L-seryl-[protein] + H2O = L-seryl-[protein] + phosphate</text>
        <dbReference type="Rhea" id="RHEA:20629"/>
        <dbReference type="Rhea" id="RHEA-COMP:9863"/>
        <dbReference type="Rhea" id="RHEA-COMP:11604"/>
        <dbReference type="ChEBI" id="CHEBI:15377"/>
        <dbReference type="ChEBI" id="CHEBI:29999"/>
        <dbReference type="ChEBI" id="CHEBI:43474"/>
        <dbReference type="ChEBI" id="CHEBI:83421"/>
        <dbReference type="EC" id="3.1.3.16"/>
    </reaction>
</comment>
<dbReference type="Pfam" id="PF00149">
    <property type="entry name" value="Metallophos"/>
    <property type="match status" value="1"/>
</dbReference>
<feature type="compositionally biased region" description="Polar residues" evidence="9">
    <location>
        <begin position="29"/>
        <end position="38"/>
    </location>
</feature>
<dbReference type="InterPro" id="IPR006186">
    <property type="entry name" value="Ser/Thr-sp_prot-phosphatase"/>
</dbReference>
<evidence type="ECO:0000313" key="11">
    <source>
        <dbReference type="EMBL" id="CAD5206930.1"/>
    </source>
</evidence>
<feature type="domain" description="Serine/threonine specific protein phosphatases" evidence="10">
    <location>
        <begin position="204"/>
        <end position="209"/>
    </location>
</feature>
<dbReference type="InterPro" id="IPR050341">
    <property type="entry name" value="PP1_catalytic_subunit"/>
</dbReference>
<dbReference type="PANTHER" id="PTHR11668:SF300">
    <property type="entry name" value="SERINE_THREONINE-PROTEIN PHOSPHATASE"/>
    <property type="match status" value="1"/>
</dbReference>
<dbReference type="GO" id="GO:0004722">
    <property type="term" value="F:protein serine/threonine phosphatase activity"/>
    <property type="evidence" value="ECO:0007669"/>
    <property type="project" value="UniProtKB-EC"/>
</dbReference>
<organism evidence="11 12">
    <name type="scientific">Bursaphelenchus okinawaensis</name>
    <dbReference type="NCBI Taxonomy" id="465554"/>
    <lineage>
        <taxon>Eukaryota</taxon>
        <taxon>Metazoa</taxon>
        <taxon>Ecdysozoa</taxon>
        <taxon>Nematoda</taxon>
        <taxon>Chromadorea</taxon>
        <taxon>Rhabditida</taxon>
        <taxon>Tylenchina</taxon>
        <taxon>Tylenchomorpha</taxon>
        <taxon>Aphelenchoidea</taxon>
        <taxon>Aphelenchoididae</taxon>
        <taxon>Bursaphelenchus</taxon>
    </lineage>
</organism>
<evidence type="ECO:0000256" key="8">
    <source>
        <dbReference type="RuleBase" id="RU004273"/>
    </source>
</evidence>
<feature type="compositionally biased region" description="Basic and acidic residues" evidence="9">
    <location>
        <begin position="40"/>
        <end position="58"/>
    </location>
</feature>
<keyword evidence="3 8" id="KW-0378">Hydrolase</keyword>
<dbReference type="EMBL" id="CAJFCW020000001">
    <property type="protein sequence ID" value="CAG9083694.1"/>
    <property type="molecule type" value="Genomic_DNA"/>
</dbReference>
<evidence type="ECO:0000256" key="1">
    <source>
        <dbReference type="ARBA" id="ARBA00001936"/>
    </source>
</evidence>
<sequence>MSPRKNKSKEESPPTAQLPPPAEVEHEATTPTRDQQAKTPPRDPPPEPEPPHHEEEQKPVQTNNDDFPNEETAREEAPPKTTKSELMEKREKFLTDLAFRLRRAGDVPNVARLQGIEMKKVALYCREKCMKEPGMLDLEPPMVIVGDIHGQFSDLTGMFDQNGDPPNVNFLFLGDYVDRGPYQCETIALLMAYKVLYPQNIFLLRGNHETRVINRTYGFLDELKTRFGDTEPNLWELYQSAFSCLSLCARVGKRIFCMHGGIPKDMGNWKQLEVIRKPLEVPDHGIICDLLWADPDPDTTGFQPSPRGVSFMFGEAVCKEFCKNMSLDLIVRAHQVAQDGYEFFANRHLVTIFSAPFYCEEFDNTASVLVVDENMTCRFRLRQPVGIERKVLEMTLKDDTKDEPLPCDMDPPDKSRLPVPPKLNYVLGDDEEEEGQHIPDECKISVRDLSKKSTREK</sequence>
<evidence type="ECO:0000256" key="2">
    <source>
        <dbReference type="ARBA" id="ARBA00022723"/>
    </source>
</evidence>
<comment type="caution">
    <text evidence="11">The sequence shown here is derived from an EMBL/GenBank/DDBJ whole genome shotgun (WGS) entry which is preliminary data.</text>
</comment>
<keyword evidence="5" id="KW-0464">Manganese</keyword>
<evidence type="ECO:0000256" key="7">
    <source>
        <dbReference type="ARBA" id="ARBA00048336"/>
    </source>
</evidence>
<name>A0A811JV10_9BILA</name>
<dbReference type="Gene3D" id="3.60.21.10">
    <property type="match status" value="1"/>
</dbReference>
<dbReference type="OrthoDB" id="10312170at2759"/>
<feature type="region of interest" description="Disordered" evidence="9">
    <location>
        <begin position="400"/>
        <end position="423"/>
    </location>
</feature>
<dbReference type="SMART" id="SM00156">
    <property type="entry name" value="PP2Ac"/>
    <property type="match status" value="1"/>
</dbReference>
<keyword evidence="2" id="KW-0479">Metal-binding</keyword>
<dbReference type="Proteomes" id="UP000783686">
    <property type="component" value="Unassembled WGS sequence"/>
</dbReference>
<accession>A0A811JV10</accession>
<evidence type="ECO:0000256" key="6">
    <source>
        <dbReference type="ARBA" id="ARBA00047761"/>
    </source>
</evidence>
<evidence type="ECO:0000256" key="3">
    <source>
        <dbReference type="ARBA" id="ARBA00022801"/>
    </source>
</evidence>
<dbReference type="GO" id="GO:0005737">
    <property type="term" value="C:cytoplasm"/>
    <property type="evidence" value="ECO:0007669"/>
    <property type="project" value="TreeGrafter"/>
</dbReference>
<evidence type="ECO:0000313" key="12">
    <source>
        <dbReference type="Proteomes" id="UP000614601"/>
    </source>
</evidence>
<keyword evidence="12" id="KW-1185">Reference proteome</keyword>
<evidence type="ECO:0000259" key="10">
    <source>
        <dbReference type="PROSITE" id="PS00125"/>
    </source>
</evidence>
<dbReference type="InterPro" id="IPR004843">
    <property type="entry name" value="Calcineurin-like_PHP"/>
</dbReference>
<evidence type="ECO:0000256" key="4">
    <source>
        <dbReference type="ARBA" id="ARBA00022912"/>
    </source>
</evidence>